<reference evidence="1 2" key="1">
    <citation type="journal article" date="2009" name="PLoS ONE">
        <title>Complete genome sequence of the aerobic CO-oxidizing thermophile Thermomicrobium roseum.</title>
        <authorList>
            <person name="Wu D."/>
            <person name="Raymond J."/>
            <person name="Wu M."/>
            <person name="Chatterji S."/>
            <person name="Ren Q."/>
            <person name="Graham J.E."/>
            <person name="Bryant D.A."/>
            <person name="Robb F."/>
            <person name="Colman A."/>
            <person name="Tallon L.J."/>
            <person name="Badger J.H."/>
            <person name="Madupu R."/>
            <person name="Ward N.L."/>
            <person name="Eisen J.A."/>
        </authorList>
    </citation>
    <scope>NUCLEOTIDE SEQUENCE [LARGE SCALE GENOMIC DNA]</scope>
    <source>
        <strain evidence="2">ATCC 27502 / DSM 5159 / P-2</strain>
    </source>
</reference>
<dbReference type="EMBL" id="CP001275">
    <property type="protein sequence ID" value="ACM05803.1"/>
    <property type="molecule type" value="Genomic_DNA"/>
</dbReference>
<accession>B9L017</accession>
<name>B9L017_THERP</name>
<dbReference type="KEGG" id="tro:trd_1021"/>
<evidence type="ECO:0000313" key="1">
    <source>
        <dbReference type="EMBL" id="ACM05803.1"/>
    </source>
</evidence>
<sequence length="45" mass="4878">MVVARNAPFPANEQRIAVEPICERFTLTLHDTAVQAPVGETLGVD</sequence>
<organism evidence="1 2">
    <name type="scientific">Thermomicrobium roseum (strain ATCC 27502 / DSM 5159 / P-2)</name>
    <dbReference type="NCBI Taxonomy" id="309801"/>
    <lineage>
        <taxon>Bacteria</taxon>
        <taxon>Pseudomonadati</taxon>
        <taxon>Thermomicrobiota</taxon>
        <taxon>Thermomicrobia</taxon>
        <taxon>Thermomicrobiales</taxon>
        <taxon>Thermomicrobiaceae</taxon>
        <taxon>Thermomicrobium</taxon>
    </lineage>
</organism>
<proteinExistence type="predicted"/>
<gene>
    <name evidence="1" type="ordered locus">trd_1021</name>
</gene>
<dbReference type="Proteomes" id="UP000000447">
    <property type="component" value="Chromosome"/>
</dbReference>
<dbReference type="AlphaFoldDB" id="B9L017"/>
<dbReference type="HOGENOM" id="CLU_3206377_0_0_0"/>
<keyword evidence="2" id="KW-1185">Reference proteome</keyword>
<protein>
    <submittedName>
        <fullName evidence="1">Uncharacterized protein</fullName>
    </submittedName>
</protein>
<evidence type="ECO:0000313" key="2">
    <source>
        <dbReference type="Proteomes" id="UP000000447"/>
    </source>
</evidence>